<feature type="non-terminal residue" evidence="3">
    <location>
        <position position="100"/>
    </location>
</feature>
<dbReference type="InterPro" id="IPR011042">
    <property type="entry name" value="6-blade_b-propeller_TolB-like"/>
</dbReference>
<dbReference type="Proteomes" id="UP000747542">
    <property type="component" value="Unassembled WGS sequence"/>
</dbReference>
<name>A0A8J5TLN2_HOMAM</name>
<evidence type="ECO:0000313" key="3">
    <source>
        <dbReference type="EMBL" id="KAG7177090.1"/>
    </source>
</evidence>
<dbReference type="AlphaFoldDB" id="A0A8J5TLN2"/>
<dbReference type="SUPFAM" id="SSF63825">
    <property type="entry name" value="YWTD domain"/>
    <property type="match status" value="1"/>
</dbReference>
<dbReference type="InterPro" id="IPR000033">
    <property type="entry name" value="LDLR_classB_rpt"/>
</dbReference>
<evidence type="ECO:0000256" key="2">
    <source>
        <dbReference type="PROSITE-ProRule" id="PRU00461"/>
    </source>
</evidence>
<evidence type="ECO:0000256" key="1">
    <source>
        <dbReference type="ARBA" id="ARBA00022536"/>
    </source>
</evidence>
<feature type="repeat" description="LDL-receptor class B" evidence="2">
    <location>
        <begin position="15"/>
        <end position="57"/>
    </location>
</feature>
<dbReference type="Gene3D" id="2.120.10.30">
    <property type="entry name" value="TolB, C-terminal domain"/>
    <property type="match status" value="1"/>
</dbReference>
<evidence type="ECO:0000313" key="4">
    <source>
        <dbReference type="Proteomes" id="UP000747542"/>
    </source>
</evidence>
<organism evidence="3 4">
    <name type="scientific">Homarus americanus</name>
    <name type="common">American lobster</name>
    <dbReference type="NCBI Taxonomy" id="6706"/>
    <lineage>
        <taxon>Eukaryota</taxon>
        <taxon>Metazoa</taxon>
        <taxon>Ecdysozoa</taxon>
        <taxon>Arthropoda</taxon>
        <taxon>Crustacea</taxon>
        <taxon>Multicrustacea</taxon>
        <taxon>Malacostraca</taxon>
        <taxon>Eumalacostraca</taxon>
        <taxon>Eucarida</taxon>
        <taxon>Decapoda</taxon>
        <taxon>Pleocyemata</taxon>
        <taxon>Astacidea</taxon>
        <taxon>Nephropoidea</taxon>
        <taxon>Nephropidae</taxon>
        <taxon>Homarus</taxon>
    </lineage>
</organism>
<reference evidence="3" key="1">
    <citation type="journal article" date="2021" name="Sci. Adv.">
        <title>The American lobster genome reveals insights on longevity, neural, and immune adaptations.</title>
        <authorList>
            <person name="Polinski J.M."/>
            <person name="Zimin A.V."/>
            <person name="Clark K.F."/>
            <person name="Kohn A.B."/>
            <person name="Sadowski N."/>
            <person name="Timp W."/>
            <person name="Ptitsyn A."/>
            <person name="Khanna P."/>
            <person name="Romanova D.Y."/>
            <person name="Williams P."/>
            <person name="Greenwood S.J."/>
            <person name="Moroz L.L."/>
            <person name="Walt D.R."/>
            <person name="Bodnar A.G."/>
        </authorList>
    </citation>
    <scope>NUCLEOTIDE SEQUENCE</scope>
    <source>
        <strain evidence="3">GMGI-L3</strain>
    </source>
</reference>
<dbReference type="PANTHER" id="PTHR46513:SF13">
    <property type="entry name" value="EGF-LIKE DOMAIN-CONTAINING PROTEIN"/>
    <property type="match status" value="1"/>
</dbReference>
<accession>A0A8J5TLN2</accession>
<keyword evidence="4" id="KW-1185">Reference proteome</keyword>
<dbReference type="InterPro" id="IPR050778">
    <property type="entry name" value="Cueball_EGF_LRP_Nidogen"/>
</dbReference>
<comment type="caution">
    <text evidence="3">The sequence shown here is derived from an EMBL/GenBank/DDBJ whole genome shotgun (WGS) entry which is preliminary data.</text>
</comment>
<feature type="non-terminal residue" evidence="3">
    <location>
        <position position="1"/>
    </location>
</feature>
<keyword evidence="1" id="KW-0245">EGF-like domain</keyword>
<protein>
    <submittedName>
        <fullName evidence="3">Vitellogenin receptor-like 1</fullName>
    </submittedName>
</protein>
<dbReference type="PROSITE" id="PS51120">
    <property type="entry name" value="LDLRB"/>
    <property type="match status" value="1"/>
</dbReference>
<sequence>QVARCGSVAVDEAKRRVYWTDMALNTVESVTWEGVKHRVVQKTQVISPKGLTILKDWVMWINPGTQELVRCHKYNGSQWDRKPLNDAGLALTTVTPLHFS</sequence>
<dbReference type="PANTHER" id="PTHR46513">
    <property type="entry name" value="VITELLOGENIN RECEPTOR-LIKE PROTEIN-RELATED-RELATED"/>
    <property type="match status" value="1"/>
</dbReference>
<proteinExistence type="predicted"/>
<gene>
    <name evidence="3" type="primary">yl-L1</name>
    <name evidence="3" type="ORF">Hamer_G000317</name>
</gene>
<dbReference type="EMBL" id="JAHLQT010002534">
    <property type="protein sequence ID" value="KAG7177090.1"/>
    <property type="molecule type" value="Genomic_DNA"/>
</dbReference>
<keyword evidence="3" id="KW-0675">Receptor</keyword>